<evidence type="ECO:0000313" key="2">
    <source>
        <dbReference type="EMBL" id="MBM7798557.1"/>
    </source>
</evidence>
<accession>A0ABS2RHW2</accession>
<proteinExistence type="predicted"/>
<name>A0ABS2RHW2_9ACTN</name>
<reference evidence="2 3" key="1">
    <citation type="submission" date="2021-01" db="EMBL/GenBank/DDBJ databases">
        <title>Sequencing the genomes of 1000 actinobacteria strains.</title>
        <authorList>
            <person name="Klenk H.-P."/>
        </authorList>
    </citation>
    <scope>NUCLEOTIDE SEQUENCE [LARGE SCALE GENOMIC DNA]</scope>
    <source>
        <strain evidence="2 3">DSM 18662</strain>
    </source>
</reference>
<comment type="caution">
    <text evidence="2">The sequence shown here is derived from an EMBL/GenBank/DDBJ whole genome shotgun (WGS) entry which is preliminary data.</text>
</comment>
<dbReference type="Proteomes" id="UP000704762">
    <property type="component" value="Unassembled WGS sequence"/>
</dbReference>
<keyword evidence="1" id="KW-0732">Signal</keyword>
<sequence>MKKHSIKGLAMLVALAAMIALGIGGATTASAAPTATADPTVVPVTGTLADGTGAVAGTLDVTKFVNNSGQLTAVGTFTGTVTDAAGQVTSGTQQVSVPVDLAQSSGSCQILDLVLGPLDLDLLGLQVHLDTVHLNITAQSGPGNLVGNLLCAVAGLLNGPTGLNAIVTQIANLLNQILGLLG</sequence>
<feature type="signal peptide" evidence="1">
    <location>
        <begin position="1"/>
        <end position="31"/>
    </location>
</feature>
<evidence type="ECO:0008006" key="4">
    <source>
        <dbReference type="Google" id="ProtNLM"/>
    </source>
</evidence>
<dbReference type="EMBL" id="JAFBCF010000001">
    <property type="protein sequence ID" value="MBM7798557.1"/>
    <property type="molecule type" value="Genomic_DNA"/>
</dbReference>
<dbReference type="RefSeq" id="WP_204917081.1">
    <property type="nucleotide sequence ID" value="NZ_BAAAQP010000002.1"/>
</dbReference>
<evidence type="ECO:0000256" key="1">
    <source>
        <dbReference type="SAM" id="SignalP"/>
    </source>
</evidence>
<organism evidence="2 3">
    <name type="scientific">Microlunatus panaciterrae</name>
    <dbReference type="NCBI Taxonomy" id="400768"/>
    <lineage>
        <taxon>Bacteria</taxon>
        <taxon>Bacillati</taxon>
        <taxon>Actinomycetota</taxon>
        <taxon>Actinomycetes</taxon>
        <taxon>Propionibacteriales</taxon>
        <taxon>Propionibacteriaceae</taxon>
        <taxon>Microlunatus</taxon>
    </lineage>
</organism>
<keyword evidence="3" id="KW-1185">Reference proteome</keyword>
<gene>
    <name evidence="2" type="ORF">JOE57_001478</name>
</gene>
<evidence type="ECO:0000313" key="3">
    <source>
        <dbReference type="Proteomes" id="UP000704762"/>
    </source>
</evidence>
<feature type="chain" id="PRO_5045992928" description="ABC transporter substrate-binding protein" evidence="1">
    <location>
        <begin position="32"/>
        <end position="182"/>
    </location>
</feature>
<protein>
    <recommendedName>
        <fullName evidence="4">ABC transporter substrate-binding protein</fullName>
    </recommendedName>
</protein>